<evidence type="ECO:0000256" key="1">
    <source>
        <dbReference type="ARBA" id="ARBA00022737"/>
    </source>
</evidence>
<dbReference type="InterPro" id="IPR011009">
    <property type="entry name" value="Kinase-like_dom_sf"/>
</dbReference>
<evidence type="ECO:0000313" key="4">
    <source>
        <dbReference type="EMBL" id="CAL1707847.1"/>
    </source>
</evidence>
<dbReference type="InterPro" id="IPR051177">
    <property type="entry name" value="CIK-Related_Protein"/>
</dbReference>
<dbReference type="Pfam" id="PF22956">
    <property type="entry name" value="VPS15-like_hel"/>
    <property type="match status" value="1"/>
</dbReference>
<feature type="compositionally biased region" description="Basic and acidic residues" evidence="2">
    <location>
        <begin position="853"/>
        <end position="876"/>
    </location>
</feature>
<gene>
    <name evidence="4" type="ORF">GFSPODELE1_LOCUS6566</name>
</gene>
<dbReference type="Gene3D" id="1.10.510.10">
    <property type="entry name" value="Transferase(Phosphotransferase) domain 1"/>
    <property type="match status" value="1"/>
</dbReference>
<feature type="region of interest" description="Disordered" evidence="2">
    <location>
        <begin position="808"/>
        <end position="886"/>
    </location>
</feature>
<dbReference type="SUPFAM" id="SSF56112">
    <property type="entry name" value="Protein kinase-like (PK-like)"/>
    <property type="match status" value="1"/>
</dbReference>
<evidence type="ECO:0000259" key="3">
    <source>
        <dbReference type="PROSITE" id="PS50011"/>
    </source>
</evidence>
<feature type="region of interest" description="Disordered" evidence="2">
    <location>
        <begin position="635"/>
        <end position="702"/>
    </location>
</feature>
<dbReference type="PANTHER" id="PTHR12984">
    <property type="entry name" value="SCY1-RELATED S/T PROTEIN KINASE-LIKE"/>
    <property type="match status" value="1"/>
</dbReference>
<feature type="compositionally biased region" description="Polar residues" evidence="2">
    <location>
        <begin position="821"/>
        <end position="834"/>
    </location>
</feature>
<dbReference type="InterPro" id="IPR011989">
    <property type="entry name" value="ARM-like"/>
</dbReference>
<feature type="compositionally biased region" description="Basic residues" evidence="2">
    <location>
        <begin position="877"/>
        <end position="886"/>
    </location>
</feature>
<proteinExistence type="predicted"/>
<sequence length="886" mass="94792">MDYLRTLGSAAVSSLVQKSGLTLPFSLGPKVVSFEGKSIWTLYDATKREDGSTVSVFEFDSSLPRNRNAMPLAKNTLRKLRTIRHPDVLKFLDAVETDSSICIMTERVRPLAPAIQERASKPAQEKEDWLLWGLHRISVALAFVNDACASTHGNVRIDSVFISPSGEWKLGGFELLSNPKDEAAVLYTMGSLLPDSSTYSSPEVRKNGWSVLKENPIPAADSYALGLLIHFAFNPSHPLPATAQPPHPPPTPASRGSIPTSVFPAYKKLLNPNLKARLTPKNFLELGMAETAGEGSGFFATNRLVKVCAGLDNFNLGSESEKAILLRTLKESAASLPPEFASYRVLPALASALEFGGASAASILPLILQFGKNVPPEDYSTVILVHLIKLYTSPDRGTRMALLDSLPEYADKLDKKTVTDKIWPNLQTGFTDTVPIIREATVKSIILLSDKFNERILNNDLLRHLARMQADPEASIRTNTCILIGRLGPTLGYNAKRKVLVPAFAKALKDPFVHCRVASLMALMATIDCFEHEDLASKVIPNMSFALVDKEKLVRDQAFKAIQLFIKKLEDYATTLPDTAANEPEMPGFGLPPTTQGQNTLVSSAAGAAGALAGWAITSIGKKLAASDLQSTMGTAPNGAAISRPTSAPPPSSTLSPNGVPAATATLTNPLPSVVSSSDKLPTARSFSKTKGMHLGGSKLASRSSNLNKLAAEWAEEAAAEAEANQSNPWGSDDLMDVNADEDDWSAFETAPSEQPAVVGLGFTHTGPSLSVQPADDDWGDAFATDANDQVPGGWESSAPALVVQPKPSVAAPKPHVLSTPRPTSAQSLSTSVPSRGVSPAPATPTTSTLGMSKEEKAAEMARRKEERKQRIAALKEHKKHAGVKA</sequence>
<accession>A0ABP1DMC5</accession>
<feature type="compositionally biased region" description="Low complexity" evidence="2">
    <location>
        <begin position="839"/>
        <end position="849"/>
    </location>
</feature>
<evidence type="ECO:0000256" key="2">
    <source>
        <dbReference type="SAM" id="MobiDB-lite"/>
    </source>
</evidence>
<feature type="compositionally biased region" description="Polar residues" evidence="2">
    <location>
        <begin position="665"/>
        <end position="689"/>
    </location>
</feature>
<dbReference type="InterPro" id="IPR055231">
    <property type="entry name" value="2AA_helical"/>
</dbReference>
<dbReference type="Gene3D" id="1.25.10.10">
    <property type="entry name" value="Leucine-rich Repeat Variant"/>
    <property type="match status" value="1"/>
</dbReference>
<dbReference type="SUPFAM" id="SSF48371">
    <property type="entry name" value="ARM repeat"/>
    <property type="match status" value="1"/>
</dbReference>
<feature type="domain" description="Protein kinase" evidence="3">
    <location>
        <begin position="1"/>
        <end position="299"/>
    </location>
</feature>
<dbReference type="PROSITE" id="PS50011">
    <property type="entry name" value="PROTEIN_KINASE_DOM"/>
    <property type="match status" value="1"/>
</dbReference>
<reference evidence="5" key="1">
    <citation type="submission" date="2024-04" db="EMBL/GenBank/DDBJ databases">
        <authorList>
            <person name="Shaw F."/>
            <person name="Minotto A."/>
        </authorList>
    </citation>
    <scope>NUCLEOTIDE SEQUENCE [LARGE SCALE GENOMIC DNA]</scope>
</reference>
<keyword evidence="1" id="KW-0677">Repeat</keyword>
<name>A0ABP1DMC5_9APHY</name>
<evidence type="ECO:0000313" key="5">
    <source>
        <dbReference type="Proteomes" id="UP001497453"/>
    </source>
</evidence>
<dbReference type="InterPro" id="IPR016024">
    <property type="entry name" value="ARM-type_fold"/>
</dbReference>
<dbReference type="InterPro" id="IPR000719">
    <property type="entry name" value="Prot_kinase_dom"/>
</dbReference>
<dbReference type="Gene3D" id="3.30.200.20">
    <property type="entry name" value="Phosphorylase Kinase, domain 1"/>
    <property type="match status" value="1"/>
</dbReference>
<dbReference type="EMBL" id="OZ037947">
    <property type="protein sequence ID" value="CAL1707847.1"/>
    <property type="molecule type" value="Genomic_DNA"/>
</dbReference>
<protein>
    <recommendedName>
        <fullName evidence="3">Protein kinase domain-containing protein</fullName>
    </recommendedName>
</protein>
<organism evidence="4 5">
    <name type="scientific">Somion occarium</name>
    <dbReference type="NCBI Taxonomy" id="3059160"/>
    <lineage>
        <taxon>Eukaryota</taxon>
        <taxon>Fungi</taxon>
        <taxon>Dikarya</taxon>
        <taxon>Basidiomycota</taxon>
        <taxon>Agaricomycotina</taxon>
        <taxon>Agaricomycetes</taxon>
        <taxon>Polyporales</taxon>
        <taxon>Cerrenaceae</taxon>
        <taxon>Somion</taxon>
    </lineage>
</organism>
<dbReference type="Proteomes" id="UP001497453">
    <property type="component" value="Chromosome 4"/>
</dbReference>
<dbReference type="PANTHER" id="PTHR12984:SF3">
    <property type="entry name" value="N-TERMINAL KINASE-LIKE PROTEIN"/>
    <property type="match status" value="1"/>
</dbReference>
<keyword evidence="5" id="KW-1185">Reference proteome</keyword>